<comment type="caution">
    <text evidence="3">The sequence shown here is derived from an EMBL/GenBank/DDBJ whole genome shotgun (WGS) entry which is preliminary data.</text>
</comment>
<dbReference type="Proteomes" id="UP000610594">
    <property type="component" value="Unassembled WGS sequence"/>
</dbReference>
<protein>
    <submittedName>
        <fullName evidence="3">DUF2345 domain-containing protein</fullName>
    </submittedName>
</protein>
<feature type="compositionally biased region" description="Low complexity" evidence="1">
    <location>
        <begin position="1"/>
        <end position="11"/>
    </location>
</feature>
<accession>A0ABX0N3M7</accession>
<proteinExistence type="predicted"/>
<dbReference type="Pfam" id="PF10106">
    <property type="entry name" value="DUF2345"/>
    <property type="match status" value="1"/>
</dbReference>
<reference evidence="3 4" key="1">
    <citation type="submission" date="2019-10" db="EMBL/GenBank/DDBJ databases">
        <title>Taxonomy of Antarctic Massilia spp.: description of Massilia rubra sp. nov., Massilia aquatica sp. nov., Massilia mucilaginosa sp. nov., Massilia frigida sp. nov. isolated from streams, lakes and regoliths.</title>
        <authorList>
            <person name="Holochova P."/>
            <person name="Sedlacek I."/>
            <person name="Kralova S."/>
            <person name="Maslanova I."/>
            <person name="Busse H.-J."/>
            <person name="Stankova E."/>
            <person name="Vrbovska V."/>
            <person name="Kovarovic V."/>
            <person name="Bartak M."/>
            <person name="Svec P."/>
            <person name="Pantucek R."/>
        </authorList>
    </citation>
    <scope>NUCLEOTIDE SEQUENCE [LARGE SCALE GENOMIC DNA]</scope>
    <source>
        <strain evidence="3 4">CCM 8694</strain>
    </source>
</reference>
<keyword evidence="4" id="KW-1185">Reference proteome</keyword>
<evidence type="ECO:0000259" key="2">
    <source>
        <dbReference type="Pfam" id="PF10106"/>
    </source>
</evidence>
<sequence>MVSHASLSAARRSAENKETAAVADTLPHSTDPVIAVAAQGGLGLNARQHVQMANGESIALMTGMDSQFVTGGQVRVHSGQAIGLLGGAVKPGDDALGMQVIAGKGAIDIQAQADVLKVQARDEINLISAHAQIDWASPTRISLTTGGGANITIEGGDITVQCPGTITVRAGIKDFTGPGGMSYPMPKLPRGLTSY</sequence>
<feature type="domain" description="DUF2345" evidence="2">
    <location>
        <begin position="24"/>
        <end position="178"/>
    </location>
</feature>
<feature type="region of interest" description="Disordered" evidence="1">
    <location>
        <begin position="1"/>
        <end position="25"/>
    </location>
</feature>
<name>A0ABX0N3M7_9BURK</name>
<organism evidence="3 4">
    <name type="scientific">Massilia genomosp. 1</name>
    <dbReference type="NCBI Taxonomy" id="2609280"/>
    <lineage>
        <taxon>Bacteria</taxon>
        <taxon>Pseudomonadati</taxon>
        <taxon>Pseudomonadota</taxon>
        <taxon>Betaproteobacteria</taxon>
        <taxon>Burkholderiales</taxon>
        <taxon>Oxalobacteraceae</taxon>
        <taxon>Telluria group</taxon>
        <taxon>Massilia</taxon>
    </lineage>
</organism>
<gene>
    <name evidence="3" type="ORF">F1735_28180</name>
</gene>
<evidence type="ECO:0000313" key="3">
    <source>
        <dbReference type="EMBL" id="NHZ66124.1"/>
    </source>
</evidence>
<dbReference type="InterPro" id="IPR018769">
    <property type="entry name" value="VgrG2_DUF2345"/>
</dbReference>
<evidence type="ECO:0000313" key="4">
    <source>
        <dbReference type="Proteomes" id="UP000610594"/>
    </source>
</evidence>
<evidence type="ECO:0000256" key="1">
    <source>
        <dbReference type="SAM" id="MobiDB-lite"/>
    </source>
</evidence>
<dbReference type="RefSeq" id="WP_167240030.1">
    <property type="nucleotide sequence ID" value="NZ_WHJF01000114.1"/>
</dbReference>
<dbReference type="EMBL" id="WHJF01000114">
    <property type="protein sequence ID" value="NHZ66124.1"/>
    <property type="molecule type" value="Genomic_DNA"/>
</dbReference>